<keyword evidence="1" id="KW-0862">Zinc</keyword>
<keyword evidence="4" id="KW-1185">Reference proteome</keyword>
<dbReference type="GO" id="GO:0008270">
    <property type="term" value="F:zinc ion binding"/>
    <property type="evidence" value="ECO:0007669"/>
    <property type="project" value="UniProtKB-KW"/>
</dbReference>
<gene>
    <name evidence="3" type="ORF">QVD17_02487</name>
</gene>
<dbReference type="AlphaFoldDB" id="A0AAD8LFP9"/>
<protein>
    <recommendedName>
        <fullName evidence="2">SWIM-type domain-containing protein</fullName>
    </recommendedName>
</protein>
<dbReference type="InterPro" id="IPR007527">
    <property type="entry name" value="Znf_SWIM"/>
</dbReference>
<evidence type="ECO:0000313" key="4">
    <source>
        <dbReference type="Proteomes" id="UP001229421"/>
    </source>
</evidence>
<evidence type="ECO:0000313" key="3">
    <source>
        <dbReference type="EMBL" id="KAK1436705.1"/>
    </source>
</evidence>
<keyword evidence="1" id="KW-0479">Metal-binding</keyword>
<dbReference type="EMBL" id="JAUHHV010000001">
    <property type="protein sequence ID" value="KAK1436705.1"/>
    <property type="molecule type" value="Genomic_DNA"/>
</dbReference>
<feature type="domain" description="SWIM-type" evidence="2">
    <location>
        <begin position="4"/>
        <end position="42"/>
    </location>
</feature>
<proteinExistence type="predicted"/>
<reference evidence="3" key="1">
    <citation type="journal article" date="2023" name="bioRxiv">
        <title>Improved chromosome-level genome assembly for marigold (Tagetes erecta).</title>
        <authorList>
            <person name="Jiang F."/>
            <person name="Yuan L."/>
            <person name="Wang S."/>
            <person name="Wang H."/>
            <person name="Xu D."/>
            <person name="Wang A."/>
            <person name="Fan W."/>
        </authorList>
    </citation>
    <scope>NUCLEOTIDE SEQUENCE</scope>
    <source>
        <strain evidence="3">WSJ</strain>
        <tissue evidence="3">Leaf</tissue>
    </source>
</reference>
<name>A0AAD8LFP9_TARER</name>
<sequence length="67" mass="7709">MIEYKINVFVLIESCTCLVFQNIVLTAMCKCTHLLKNLDVLKQSLLINNCQIARFNISSLLLLELHQ</sequence>
<accession>A0AAD8LFP9</accession>
<keyword evidence="1" id="KW-0863">Zinc-finger</keyword>
<comment type="caution">
    <text evidence="3">The sequence shown here is derived from an EMBL/GenBank/DDBJ whole genome shotgun (WGS) entry which is preliminary data.</text>
</comment>
<dbReference type="Proteomes" id="UP001229421">
    <property type="component" value="Unassembled WGS sequence"/>
</dbReference>
<dbReference type="PROSITE" id="PS50966">
    <property type="entry name" value="ZF_SWIM"/>
    <property type="match status" value="1"/>
</dbReference>
<organism evidence="3 4">
    <name type="scientific">Tagetes erecta</name>
    <name type="common">African marigold</name>
    <dbReference type="NCBI Taxonomy" id="13708"/>
    <lineage>
        <taxon>Eukaryota</taxon>
        <taxon>Viridiplantae</taxon>
        <taxon>Streptophyta</taxon>
        <taxon>Embryophyta</taxon>
        <taxon>Tracheophyta</taxon>
        <taxon>Spermatophyta</taxon>
        <taxon>Magnoliopsida</taxon>
        <taxon>eudicotyledons</taxon>
        <taxon>Gunneridae</taxon>
        <taxon>Pentapetalae</taxon>
        <taxon>asterids</taxon>
        <taxon>campanulids</taxon>
        <taxon>Asterales</taxon>
        <taxon>Asteraceae</taxon>
        <taxon>Asteroideae</taxon>
        <taxon>Heliantheae alliance</taxon>
        <taxon>Tageteae</taxon>
        <taxon>Tagetes</taxon>
    </lineage>
</organism>
<evidence type="ECO:0000259" key="2">
    <source>
        <dbReference type="PROSITE" id="PS50966"/>
    </source>
</evidence>
<evidence type="ECO:0000256" key="1">
    <source>
        <dbReference type="PROSITE-ProRule" id="PRU00325"/>
    </source>
</evidence>